<dbReference type="GO" id="GO:0000462">
    <property type="term" value="P:maturation of SSU-rRNA from tricistronic rRNA transcript (SSU-rRNA, 5.8S rRNA, LSU-rRNA)"/>
    <property type="evidence" value="ECO:0007669"/>
    <property type="project" value="TreeGrafter"/>
</dbReference>
<dbReference type="STRING" id="61853.ENSNLEP00000003080"/>
<feature type="compositionally biased region" description="Pro residues" evidence="5">
    <location>
        <begin position="163"/>
        <end position="178"/>
    </location>
</feature>
<dbReference type="GO" id="GO:0031965">
    <property type="term" value="C:nuclear membrane"/>
    <property type="evidence" value="ECO:0007669"/>
    <property type="project" value="Ensembl"/>
</dbReference>
<reference evidence="8 9" key="1">
    <citation type="submission" date="2012-10" db="EMBL/GenBank/DDBJ databases">
        <authorList>
            <consortium name="Gibbon Genome Sequencing Consortium"/>
        </authorList>
    </citation>
    <scope>NUCLEOTIDE SEQUENCE [LARGE SCALE GENOMIC DNA]</scope>
</reference>
<sequence length="1065" mass="118768">MGKLRRRYNIKGRQQAGPGPSKGPPEPPPVQLELEGETSLDGGWISGISQASPSSWDYRRPPPRPANFFVFLVETGFHRAEMLQKLSEVQLGTGDRMYRTKEKPDEVVAPGQEKISSLSGAHRKRRRWPSAEEEEESEESELDEDPAAEPAEAGVGTTVAPLRPAPAPSSLPMPAGMPVPHPPAAAPPLPRALAKPAIFIPVNRSPEMQEERLKLPILSEEQVIMEAVAEHPIVIVCGETGSGKTTQVPQFLYEAGYSSEDSIIGVTEPRRVAAMAMSQRVAKEMNLSQRVVSYQIRYEGNVTEETRIKFMTDGVLLKEIQKVGCGSWLTDDISLWSWFMSLERNLPLKLLIMSATLRVEDFTQNPRLFAKPPPVIKVESRQFPVTVHFNKRTPLEDYSGECFRKVRKIHRMLPAGGILVFLTGQAEVHALCRRLRKAFPPSRARPQEKDNDQKDSVLPQINLDHYSVLPAGEGDEDREAEVDEEEGALDSDLDLDLGDGGQDGGEQPDASLPLHVLPLYSLLAPEKQAQVFKPPPEGIRLCVVATNVAETSLTIPGIKYVVDCGKVKKRYYDRVTGVSSFRVTWVSQASADQRAGRAGRTEPGHCYRWVTQAPPQGRWPVEDLILQMKALNIEKVINFPFPTPPSVEALLAAEELLIALGALQPPQKAERVKQLQKNRLSCPITALGRTMATFPVAPRYAKMLALSRQHGCLPYAITIVASMTVRELFEELDRPAASDEELARLKSKRARVAQMKRTWAGQGASLKLGDLMVLLGAVGACEYAGCTPQFCEANGLRYKAMMEIRRLRGQLTTAVNAVCPEAELFVDPKMQPPTESQVTYLRQIVTAGLGDHLARRVQSEELLEDKWRNAYKTPLLDDPVFIHPSSVLFKELPEFVVYQEIVETTKMYMKGVSSVEVQWIPALLPSYCQFDKPLEEPAPAYCPERGRVLCHRASVFYRVGWPLPAIEVDFSRGPSSRVPWVFRKLASYQSCLLSSPSTMLKTWARLQPRTESLLRALVAEKADCHEALLAAWKKNPKYLLAEYCEWLPQAMHPDIEKAWPPTTVH</sequence>
<dbReference type="InterPro" id="IPR056371">
    <property type="entry name" value="DHX37-like_C"/>
</dbReference>
<dbReference type="EMBL" id="ADFV01093763">
    <property type="status" value="NOT_ANNOTATED_CDS"/>
    <property type="molecule type" value="Genomic_DNA"/>
</dbReference>
<dbReference type="Pfam" id="PF23362">
    <property type="entry name" value="DHX37_C"/>
    <property type="match status" value="1"/>
</dbReference>
<dbReference type="Pfam" id="PF21010">
    <property type="entry name" value="HA2_C"/>
    <property type="match status" value="1"/>
</dbReference>
<dbReference type="PANTHER" id="PTHR18934">
    <property type="entry name" value="ATP-DEPENDENT RNA HELICASE"/>
    <property type="match status" value="1"/>
</dbReference>
<dbReference type="Gene3D" id="3.40.50.300">
    <property type="entry name" value="P-loop containing nucleotide triphosphate hydrolases"/>
    <property type="match status" value="2"/>
</dbReference>
<dbReference type="OMA" id="KYAYHCA"/>
<evidence type="ECO:0000256" key="2">
    <source>
        <dbReference type="ARBA" id="ARBA00022801"/>
    </source>
</evidence>
<dbReference type="PROSITE" id="PS51194">
    <property type="entry name" value="HELICASE_CTER"/>
    <property type="match status" value="1"/>
</dbReference>
<dbReference type="FunFam" id="1.20.120.1080:FF:000014">
    <property type="entry name" value="Probable ATP-dependent RNA helicase DHX37"/>
    <property type="match status" value="1"/>
</dbReference>
<dbReference type="InterPro" id="IPR001650">
    <property type="entry name" value="Helicase_C-like"/>
</dbReference>
<dbReference type="SMART" id="SM00490">
    <property type="entry name" value="HELICc"/>
    <property type="match status" value="1"/>
</dbReference>
<evidence type="ECO:0000256" key="3">
    <source>
        <dbReference type="ARBA" id="ARBA00022806"/>
    </source>
</evidence>
<reference evidence="8" key="2">
    <citation type="submission" date="2025-08" db="UniProtKB">
        <authorList>
            <consortium name="Ensembl"/>
        </authorList>
    </citation>
    <scope>IDENTIFICATION</scope>
</reference>
<evidence type="ECO:0000313" key="8">
    <source>
        <dbReference type="Ensembl" id="ENSNLEP00000003080.2"/>
    </source>
</evidence>
<feature type="compositionally biased region" description="Pro residues" evidence="5">
    <location>
        <begin position="21"/>
        <end position="30"/>
    </location>
</feature>
<dbReference type="GO" id="GO:0032040">
    <property type="term" value="C:small-subunit processome"/>
    <property type="evidence" value="ECO:0007669"/>
    <property type="project" value="Ensembl"/>
</dbReference>
<dbReference type="EMBL" id="ADFV01093760">
    <property type="status" value="NOT_ANNOTATED_CDS"/>
    <property type="molecule type" value="Genomic_DNA"/>
</dbReference>
<dbReference type="EMBL" id="ADFV01093766">
    <property type="status" value="NOT_ANNOTATED_CDS"/>
    <property type="molecule type" value="Genomic_DNA"/>
</dbReference>
<evidence type="ECO:0000259" key="6">
    <source>
        <dbReference type="PROSITE" id="PS51192"/>
    </source>
</evidence>
<evidence type="ECO:0000256" key="4">
    <source>
        <dbReference type="ARBA" id="ARBA00022840"/>
    </source>
</evidence>
<dbReference type="CDD" id="cd18791">
    <property type="entry name" value="SF2_C_RHA"/>
    <property type="match status" value="1"/>
</dbReference>
<accession>G1QQ62</accession>
<proteinExistence type="predicted"/>
<dbReference type="GO" id="GO:0004386">
    <property type="term" value="F:helicase activity"/>
    <property type="evidence" value="ECO:0007669"/>
    <property type="project" value="UniProtKB-KW"/>
</dbReference>
<evidence type="ECO:0000256" key="1">
    <source>
        <dbReference type="ARBA" id="ARBA00022741"/>
    </source>
</evidence>
<dbReference type="GO" id="GO:0042255">
    <property type="term" value="P:ribosome assembly"/>
    <property type="evidence" value="ECO:0007669"/>
    <property type="project" value="Ensembl"/>
</dbReference>
<dbReference type="Pfam" id="PF07717">
    <property type="entry name" value="OB_NTP_bind"/>
    <property type="match status" value="1"/>
</dbReference>
<dbReference type="eggNOG" id="KOG0926">
    <property type="taxonomic scope" value="Eukaryota"/>
</dbReference>
<dbReference type="GO" id="GO:0005737">
    <property type="term" value="C:cytoplasm"/>
    <property type="evidence" value="ECO:0007669"/>
    <property type="project" value="Ensembl"/>
</dbReference>
<dbReference type="EMBL" id="ADFV01093764">
    <property type="status" value="NOT_ANNOTATED_CDS"/>
    <property type="molecule type" value="Genomic_DNA"/>
</dbReference>
<dbReference type="PANTHER" id="PTHR18934:SF99">
    <property type="entry name" value="ATP-DEPENDENT RNA HELICASE DHX37-RELATED"/>
    <property type="match status" value="1"/>
</dbReference>
<feature type="domain" description="Helicase ATP-binding" evidence="6">
    <location>
        <begin position="225"/>
        <end position="375"/>
    </location>
</feature>
<reference evidence="8" key="3">
    <citation type="submission" date="2025-09" db="UniProtKB">
        <authorList>
            <consortium name="Ensembl"/>
        </authorList>
    </citation>
    <scope>IDENTIFICATION</scope>
</reference>
<dbReference type="Pfam" id="PF04408">
    <property type="entry name" value="WHD_HA2"/>
    <property type="match status" value="1"/>
</dbReference>
<dbReference type="Pfam" id="PF00271">
    <property type="entry name" value="Helicase_C"/>
    <property type="match status" value="1"/>
</dbReference>
<dbReference type="GO" id="GO:0005524">
    <property type="term" value="F:ATP binding"/>
    <property type="evidence" value="ECO:0007669"/>
    <property type="project" value="UniProtKB-KW"/>
</dbReference>
<feature type="region of interest" description="Disordered" evidence="5">
    <location>
        <begin position="101"/>
        <end position="178"/>
    </location>
</feature>
<dbReference type="GO" id="GO:0016787">
    <property type="term" value="F:hydrolase activity"/>
    <property type="evidence" value="ECO:0007669"/>
    <property type="project" value="UniProtKB-KW"/>
</dbReference>
<keyword evidence="9" id="KW-1185">Reference proteome</keyword>
<feature type="region of interest" description="Disordered" evidence="5">
    <location>
        <begin position="468"/>
        <end position="510"/>
    </location>
</feature>
<dbReference type="EMBL" id="ADFV01093761">
    <property type="status" value="NOT_ANNOTATED_CDS"/>
    <property type="molecule type" value="Genomic_DNA"/>
</dbReference>
<evidence type="ECO:0000256" key="5">
    <source>
        <dbReference type="SAM" id="MobiDB-lite"/>
    </source>
</evidence>
<dbReference type="InterPro" id="IPR007502">
    <property type="entry name" value="Helicase-assoc_dom"/>
</dbReference>
<dbReference type="AlphaFoldDB" id="G1QQ62"/>
<protein>
    <submittedName>
        <fullName evidence="8">DEAH-box helicase 37</fullName>
    </submittedName>
</protein>
<dbReference type="Ensembl" id="ENSNLET00000003237.2">
    <property type="protein sequence ID" value="ENSNLEP00000003080.2"/>
    <property type="gene ID" value="ENSNLEG00000002551.2"/>
</dbReference>
<keyword evidence="3" id="KW-0347">Helicase</keyword>
<name>G1QQ62_NOMLE</name>
<dbReference type="PROSITE" id="PS51192">
    <property type="entry name" value="HELICASE_ATP_BIND_1"/>
    <property type="match status" value="1"/>
</dbReference>
<dbReference type="EMBL" id="ADFV01093762">
    <property type="status" value="NOT_ANNOTATED_CDS"/>
    <property type="molecule type" value="Genomic_DNA"/>
</dbReference>
<dbReference type="Gene3D" id="1.20.120.1080">
    <property type="match status" value="1"/>
</dbReference>
<dbReference type="EMBL" id="ADFV01093765">
    <property type="status" value="NOT_ANNOTATED_CDS"/>
    <property type="molecule type" value="Genomic_DNA"/>
</dbReference>
<feature type="compositionally biased region" description="Acidic residues" evidence="5">
    <location>
        <begin position="473"/>
        <end position="497"/>
    </location>
</feature>
<dbReference type="InterPro" id="IPR014001">
    <property type="entry name" value="Helicase_ATP-bd"/>
</dbReference>
<evidence type="ECO:0000259" key="7">
    <source>
        <dbReference type="PROSITE" id="PS51194"/>
    </source>
</evidence>
<keyword evidence="2" id="KW-0378">Hydrolase</keyword>
<feature type="region of interest" description="Disordered" evidence="5">
    <location>
        <begin position="1"/>
        <end position="59"/>
    </location>
</feature>
<dbReference type="InParanoid" id="G1QQ62"/>
<dbReference type="SMART" id="SM00847">
    <property type="entry name" value="HA2"/>
    <property type="match status" value="1"/>
</dbReference>
<dbReference type="GO" id="GO:0007420">
    <property type="term" value="P:brain development"/>
    <property type="evidence" value="ECO:0007669"/>
    <property type="project" value="Ensembl"/>
</dbReference>
<dbReference type="Proteomes" id="UP000001073">
    <property type="component" value="Chromosome 10"/>
</dbReference>
<dbReference type="SMART" id="SM00487">
    <property type="entry name" value="DEXDc"/>
    <property type="match status" value="1"/>
</dbReference>
<dbReference type="GO" id="GO:2000020">
    <property type="term" value="P:positive regulation of male gonad development"/>
    <property type="evidence" value="ECO:0007669"/>
    <property type="project" value="Ensembl"/>
</dbReference>
<dbReference type="GeneTree" id="ENSGT00550000074985"/>
<keyword evidence="1" id="KW-0547">Nucleotide-binding</keyword>
<dbReference type="SUPFAM" id="SSF52540">
    <property type="entry name" value="P-loop containing nucleoside triphosphate hydrolases"/>
    <property type="match status" value="1"/>
</dbReference>
<dbReference type="HOGENOM" id="CLU_001832_0_0_1"/>
<feature type="compositionally biased region" description="Acidic residues" evidence="5">
    <location>
        <begin position="131"/>
        <end position="147"/>
    </location>
</feature>
<dbReference type="InterPro" id="IPR027417">
    <property type="entry name" value="P-loop_NTPase"/>
</dbReference>
<organism evidence="8 9">
    <name type="scientific">Nomascus leucogenys</name>
    <name type="common">Northern white-cheeked gibbon</name>
    <name type="synonym">Hylobates leucogenys</name>
    <dbReference type="NCBI Taxonomy" id="61853"/>
    <lineage>
        <taxon>Eukaryota</taxon>
        <taxon>Metazoa</taxon>
        <taxon>Chordata</taxon>
        <taxon>Craniata</taxon>
        <taxon>Vertebrata</taxon>
        <taxon>Euteleostomi</taxon>
        <taxon>Mammalia</taxon>
        <taxon>Eutheria</taxon>
        <taxon>Euarchontoglires</taxon>
        <taxon>Primates</taxon>
        <taxon>Haplorrhini</taxon>
        <taxon>Catarrhini</taxon>
        <taxon>Hylobatidae</taxon>
        <taxon>Nomascus</taxon>
    </lineage>
</organism>
<feature type="compositionally biased region" description="Basic residues" evidence="5">
    <location>
        <begin position="1"/>
        <end position="10"/>
    </location>
</feature>
<dbReference type="GO" id="GO:0034511">
    <property type="term" value="F:U3 snoRNA binding"/>
    <property type="evidence" value="ECO:0007669"/>
    <property type="project" value="Ensembl"/>
</dbReference>
<dbReference type="InterPro" id="IPR048333">
    <property type="entry name" value="HA2_WH"/>
</dbReference>
<dbReference type="InterPro" id="IPR011709">
    <property type="entry name" value="DEAD-box_helicase_OB_fold"/>
</dbReference>
<gene>
    <name evidence="8" type="primary">DHX37</name>
</gene>
<dbReference type="FunCoup" id="G1QQ62">
    <property type="interactions" value="3044"/>
</dbReference>
<evidence type="ECO:0000313" key="9">
    <source>
        <dbReference type="Proteomes" id="UP000001073"/>
    </source>
</evidence>
<feature type="domain" description="Helicase C-terminal" evidence="7">
    <location>
        <begin position="405"/>
        <end position="652"/>
    </location>
</feature>
<keyword evidence="4" id="KW-0067">ATP-binding</keyword>